<protein>
    <submittedName>
        <fullName evidence="2">Uncharacterized protein</fullName>
    </submittedName>
</protein>
<feature type="transmembrane region" description="Helical" evidence="1">
    <location>
        <begin position="43"/>
        <end position="59"/>
    </location>
</feature>
<sequence>MRARVGRRVGRTRGRIGRAWAFAYFLLGLQVFTLALGTHGDAALQYLALLAFSLFLYVVRHEPSVAKVAGVVVFFAGARMLALGESHAGWLVALATLAGLTVALVPNWPQPTPWARSAEARGPDESQG</sequence>
<keyword evidence="3" id="KW-1185">Reference proteome</keyword>
<feature type="transmembrane region" description="Helical" evidence="1">
    <location>
        <begin position="20"/>
        <end position="37"/>
    </location>
</feature>
<reference evidence="2 3" key="1">
    <citation type="submission" date="2020-08" db="EMBL/GenBank/DDBJ databases">
        <title>Sequencing the genomes of 1000 actinobacteria strains.</title>
        <authorList>
            <person name="Klenk H.-P."/>
        </authorList>
    </citation>
    <scope>NUCLEOTIDE SEQUENCE [LARGE SCALE GENOMIC DNA]</scope>
    <source>
        <strain evidence="2 3">DSM 44230</strain>
    </source>
</reference>
<keyword evidence="1" id="KW-0812">Transmembrane</keyword>
<name>A0A7W7C4Z0_9PSEU</name>
<comment type="caution">
    <text evidence="2">The sequence shown here is derived from an EMBL/GenBank/DDBJ whole genome shotgun (WGS) entry which is preliminary data.</text>
</comment>
<evidence type="ECO:0000313" key="2">
    <source>
        <dbReference type="EMBL" id="MBB4674594.1"/>
    </source>
</evidence>
<dbReference type="AlphaFoldDB" id="A0A7W7C4Z0"/>
<dbReference type="EMBL" id="JACHMH010000001">
    <property type="protein sequence ID" value="MBB4674594.1"/>
    <property type="molecule type" value="Genomic_DNA"/>
</dbReference>
<dbReference type="Proteomes" id="UP000533598">
    <property type="component" value="Unassembled WGS sequence"/>
</dbReference>
<feature type="transmembrane region" description="Helical" evidence="1">
    <location>
        <begin position="88"/>
        <end position="108"/>
    </location>
</feature>
<evidence type="ECO:0000256" key="1">
    <source>
        <dbReference type="SAM" id="Phobius"/>
    </source>
</evidence>
<evidence type="ECO:0000313" key="3">
    <source>
        <dbReference type="Proteomes" id="UP000533598"/>
    </source>
</evidence>
<keyword evidence="1" id="KW-0472">Membrane</keyword>
<keyword evidence="1" id="KW-1133">Transmembrane helix</keyword>
<proteinExistence type="predicted"/>
<organism evidence="2 3">
    <name type="scientific">Crossiella cryophila</name>
    <dbReference type="NCBI Taxonomy" id="43355"/>
    <lineage>
        <taxon>Bacteria</taxon>
        <taxon>Bacillati</taxon>
        <taxon>Actinomycetota</taxon>
        <taxon>Actinomycetes</taxon>
        <taxon>Pseudonocardiales</taxon>
        <taxon>Pseudonocardiaceae</taxon>
        <taxon>Crossiella</taxon>
    </lineage>
</organism>
<accession>A0A7W7C4Z0</accession>
<dbReference type="RefSeq" id="WP_185000695.1">
    <property type="nucleotide sequence ID" value="NZ_BAAAUI010000003.1"/>
</dbReference>
<gene>
    <name evidence="2" type="ORF">HNR67_000712</name>
</gene>
<feature type="transmembrane region" description="Helical" evidence="1">
    <location>
        <begin position="64"/>
        <end position="82"/>
    </location>
</feature>